<evidence type="ECO:0000313" key="2">
    <source>
        <dbReference type="Proteomes" id="UP000637267"/>
    </source>
</evidence>
<keyword evidence="2" id="KW-1185">Reference proteome</keyword>
<dbReference type="EMBL" id="BMLX01000005">
    <property type="protein sequence ID" value="GGP23232.1"/>
    <property type="molecule type" value="Genomic_DNA"/>
</dbReference>
<comment type="caution">
    <text evidence="1">The sequence shown here is derived from an EMBL/GenBank/DDBJ whole genome shotgun (WGS) entry which is preliminary data.</text>
</comment>
<proteinExistence type="predicted"/>
<name>A0ABQ2PCI1_9NEIS</name>
<dbReference type="Proteomes" id="UP000637267">
    <property type="component" value="Unassembled WGS sequence"/>
</dbReference>
<accession>A0ABQ2PCI1</accession>
<evidence type="ECO:0000313" key="1">
    <source>
        <dbReference type="EMBL" id="GGP23232.1"/>
    </source>
</evidence>
<gene>
    <name evidence="1" type="ORF">GCM10010970_32320</name>
</gene>
<reference evidence="2" key="1">
    <citation type="journal article" date="2019" name="Int. J. Syst. Evol. Microbiol.">
        <title>The Global Catalogue of Microorganisms (GCM) 10K type strain sequencing project: providing services to taxonomists for standard genome sequencing and annotation.</title>
        <authorList>
            <consortium name="The Broad Institute Genomics Platform"/>
            <consortium name="The Broad Institute Genome Sequencing Center for Infectious Disease"/>
            <person name="Wu L."/>
            <person name="Ma J."/>
        </authorList>
    </citation>
    <scope>NUCLEOTIDE SEQUENCE [LARGE SCALE GENOMIC DNA]</scope>
    <source>
        <strain evidence="2">CGMCC 1.8859</strain>
    </source>
</reference>
<sequence length="81" mass="9057">MPGFITQAPVNRFALYVQTRPPDIPPNDLDVRDVGVRGVVKPHHKFPALHIQTGDVGIAFKSKQHIPLGFRLIYQPLSGFK</sequence>
<protein>
    <submittedName>
        <fullName evidence="1">Uncharacterized protein</fullName>
    </submittedName>
</protein>
<organism evidence="1 2">
    <name type="scientific">Silvimonas iriomotensis</name>
    <dbReference type="NCBI Taxonomy" id="449662"/>
    <lineage>
        <taxon>Bacteria</taxon>
        <taxon>Pseudomonadati</taxon>
        <taxon>Pseudomonadota</taxon>
        <taxon>Betaproteobacteria</taxon>
        <taxon>Neisseriales</taxon>
        <taxon>Chitinibacteraceae</taxon>
        <taxon>Silvimonas</taxon>
    </lineage>
</organism>